<keyword evidence="5" id="KW-1133">Transmembrane helix</keyword>
<dbReference type="SUPFAM" id="SSF53822">
    <property type="entry name" value="Periplasmic binding protein-like I"/>
    <property type="match status" value="1"/>
</dbReference>
<evidence type="ECO:0000313" key="7">
    <source>
        <dbReference type="EMBL" id="OHA22640.1"/>
    </source>
</evidence>
<dbReference type="InterPro" id="IPR028082">
    <property type="entry name" value="Peripla_BP_I"/>
</dbReference>
<evidence type="ECO:0000256" key="2">
    <source>
        <dbReference type="ARBA" id="ARBA00022448"/>
    </source>
</evidence>
<dbReference type="GO" id="GO:0006865">
    <property type="term" value="P:amino acid transport"/>
    <property type="evidence" value="ECO:0007669"/>
    <property type="project" value="UniProtKB-KW"/>
</dbReference>
<dbReference type="PRINTS" id="PR00337">
    <property type="entry name" value="LEUILEVALBP"/>
</dbReference>
<keyword evidence="5" id="KW-0472">Membrane</keyword>
<dbReference type="AlphaFoldDB" id="A0A1G2MFF8"/>
<dbReference type="InterPro" id="IPR028081">
    <property type="entry name" value="Leu-bd"/>
</dbReference>
<keyword evidence="3" id="KW-0732">Signal</keyword>
<keyword evidence="2" id="KW-0813">Transport</keyword>
<feature type="domain" description="Leucine-binding protein" evidence="6">
    <location>
        <begin position="49"/>
        <end position="383"/>
    </location>
</feature>
<protein>
    <recommendedName>
        <fullName evidence="6">Leucine-binding protein domain-containing protein</fullName>
    </recommendedName>
</protein>
<proteinExistence type="inferred from homology"/>
<evidence type="ECO:0000259" key="6">
    <source>
        <dbReference type="Pfam" id="PF13458"/>
    </source>
</evidence>
<feature type="transmembrane region" description="Helical" evidence="5">
    <location>
        <begin position="18"/>
        <end position="35"/>
    </location>
</feature>
<dbReference type="InterPro" id="IPR051010">
    <property type="entry name" value="BCAA_transport"/>
</dbReference>
<reference evidence="7 8" key="1">
    <citation type="journal article" date="2016" name="Nat. Commun.">
        <title>Thousands of microbial genomes shed light on interconnected biogeochemical processes in an aquifer system.</title>
        <authorList>
            <person name="Anantharaman K."/>
            <person name="Brown C.T."/>
            <person name="Hug L.A."/>
            <person name="Sharon I."/>
            <person name="Castelle C.J."/>
            <person name="Probst A.J."/>
            <person name="Thomas B.C."/>
            <person name="Singh A."/>
            <person name="Wilkins M.J."/>
            <person name="Karaoz U."/>
            <person name="Brodie E.L."/>
            <person name="Williams K.H."/>
            <person name="Hubbard S.S."/>
            <person name="Banfield J.F."/>
        </authorList>
    </citation>
    <scope>NUCLEOTIDE SEQUENCE [LARGE SCALE GENOMIC DNA]</scope>
</reference>
<evidence type="ECO:0000313" key="8">
    <source>
        <dbReference type="Proteomes" id="UP000176493"/>
    </source>
</evidence>
<keyword evidence="4" id="KW-0029">Amino-acid transport</keyword>
<sequence length="395" mass="42249">MEPETQETESSGSSFAKTAVWIVLLILVVGGLIFYESKKGEEEAVTKEPIKIGVLVPLTGDGAPYGEPARNVYLLAAEEINAAGGVSGQPLELIIEDSKCNGKDATSAAQKLINIDKVQIILGGFCSSESIAATPVAEAAKVAILSPGSSSPDLTGISPYFFRNYPSDASQGKVLAEAAATRGWKKIAFLQEQTDYALGVYKAFSSRFTELGGTIIKEEVPSNTIDFRSVLTKLKAANADAFFLDPQTLPVAERVFKQMQDLKWKPVLLFNDVIGGAPETLVAYKDAMEGALTAEFTADSSNPKFIKLLADYKVKYGTDLLYASSYGPTEYDAVYLIKVGIEAVGNNGEKFAAWSRTVKDWEGASGKTTIGADGDRVGGHTLKVVKDGKTEVVQQ</sequence>
<comment type="similarity">
    <text evidence="1">Belongs to the leucine-binding protein family.</text>
</comment>
<dbReference type="CDD" id="cd19984">
    <property type="entry name" value="PBP1_ABC_ligand_binding-like"/>
    <property type="match status" value="1"/>
</dbReference>
<name>A0A1G2MFF8_9BACT</name>
<comment type="caution">
    <text evidence="7">The sequence shown here is derived from an EMBL/GenBank/DDBJ whole genome shotgun (WGS) entry which is preliminary data.</text>
</comment>
<dbReference type="PANTHER" id="PTHR30483:SF6">
    <property type="entry name" value="PERIPLASMIC BINDING PROTEIN OF ABC TRANSPORTER FOR NATURAL AMINO ACIDS"/>
    <property type="match status" value="1"/>
</dbReference>
<accession>A0A1G2MFF8</accession>
<evidence type="ECO:0000256" key="1">
    <source>
        <dbReference type="ARBA" id="ARBA00010062"/>
    </source>
</evidence>
<dbReference type="Gene3D" id="3.40.50.2300">
    <property type="match status" value="2"/>
</dbReference>
<keyword evidence="5" id="KW-0812">Transmembrane</keyword>
<gene>
    <name evidence="7" type="ORF">A2W52_04275</name>
</gene>
<organism evidence="7 8">
    <name type="scientific">Candidatus Taylorbacteria bacterium RIFCSPHIGHO2_02_49_25</name>
    <dbReference type="NCBI Taxonomy" id="1802305"/>
    <lineage>
        <taxon>Bacteria</taxon>
        <taxon>Candidatus Tayloriibacteriota</taxon>
    </lineage>
</organism>
<evidence type="ECO:0000256" key="5">
    <source>
        <dbReference type="SAM" id="Phobius"/>
    </source>
</evidence>
<evidence type="ECO:0000256" key="4">
    <source>
        <dbReference type="ARBA" id="ARBA00022970"/>
    </source>
</evidence>
<dbReference type="Pfam" id="PF13458">
    <property type="entry name" value="Peripla_BP_6"/>
    <property type="match status" value="1"/>
</dbReference>
<dbReference type="PANTHER" id="PTHR30483">
    <property type="entry name" value="LEUCINE-SPECIFIC-BINDING PROTEIN"/>
    <property type="match status" value="1"/>
</dbReference>
<evidence type="ECO:0000256" key="3">
    <source>
        <dbReference type="ARBA" id="ARBA00022729"/>
    </source>
</evidence>
<dbReference type="EMBL" id="MHRJ01000022">
    <property type="protein sequence ID" value="OHA22640.1"/>
    <property type="molecule type" value="Genomic_DNA"/>
</dbReference>
<dbReference type="InterPro" id="IPR000709">
    <property type="entry name" value="Leu_Ile_Val-bd"/>
</dbReference>
<dbReference type="Proteomes" id="UP000176493">
    <property type="component" value="Unassembled WGS sequence"/>
</dbReference>